<evidence type="ECO:0000313" key="1">
    <source>
        <dbReference type="EMBL" id="RCN45662.1"/>
    </source>
</evidence>
<dbReference type="Proteomes" id="UP000252519">
    <property type="component" value="Unassembled WGS sequence"/>
</dbReference>
<feature type="non-terminal residue" evidence="1">
    <location>
        <position position="1"/>
    </location>
</feature>
<dbReference type="AlphaFoldDB" id="A0A368GMQ8"/>
<gene>
    <name evidence="1" type="ORF">ANCCAN_08319</name>
</gene>
<name>A0A368GMQ8_ANCCA</name>
<dbReference type="EMBL" id="JOJR01000096">
    <property type="protein sequence ID" value="RCN45662.1"/>
    <property type="molecule type" value="Genomic_DNA"/>
</dbReference>
<proteinExistence type="predicted"/>
<protein>
    <submittedName>
        <fullName evidence="1">Uncharacterized protein</fullName>
    </submittedName>
</protein>
<comment type="caution">
    <text evidence="1">The sequence shown here is derived from an EMBL/GenBank/DDBJ whole genome shotgun (WGS) entry which is preliminary data.</text>
</comment>
<sequence>LFKEIQEISKDQYDQLSKDVQKFVSIEEAGHRFTYCCKRRGPVIRDSNLPNSEKRYLILMKLTEDTYISQTTVANQQKLFAFKKTLIRRRYECLRITCPPLTASYVPFRDYASKIKRMDEDALLKELDYTPH</sequence>
<keyword evidence="2" id="KW-1185">Reference proteome</keyword>
<reference evidence="1 2" key="1">
    <citation type="submission" date="2014-10" db="EMBL/GenBank/DDBJ databases">
        <title>Draft genome of the hookworm Ancylostoma caninum.</title>
        <authorList>
            <person name="Mitreva M."/>
        </authorList>
    </citation>
    <scope>NUCLEOTIDE SEQUENCE [LARGE SCALE GENOMIC DNA]</scope>
    <source>
        <strain evidence="1 2">Baltimore</strain>
    </source>
</reference>
<evidence type="ECO:0000313" key="2">
    <source>
        <dbReference type="Proteomes" id="UP000252519"/>
    </source>
</evidence>
<organism evidence="1 2">
    <name type="scientific">Ancylostoma caninum</name>
    <name type="common">Dog hookworm</name>
    <dbReference type="NCBI Taxonomy" id="29170"/>
    <lineage>
        <taxon>Eukaryota</taxon>
        <taxon>Metazoa</taxon>
        <taxon>Ecdysozoa</taxon>
        <taxon>Nematoda</taxon>
        <taxon>Chromadorea</taxon>
        <taxon>Rhabditida</taxon>
        <taxon>Rhabditina</taxon>
        <taxon>Rhabditomorpha</taxon>
        <taxon>Strongyloidea</taxon>
        <taxon>Ancylostomatidae</taxon>
        <taxon>Ancylostomatinae</taxon>
        <taxon>Ancylostoma</taxon>
    </lineage>
</organism>
<dbReference type="OrthoDB" id="5858030at2759"/>
<accession>A0A368GMQ8</accession>